<gene>
    <name evidence="1" type="ORF">ElyMa_005425500</name>
</gene>
<evidence type="ECO:0000313" key="1">
    <source>
        <dbReference type="EMBL" id="GFR61104.1"/>
    </source>
</evidence>
<name>A0AAV4EKH6_9GAST</name>
<protein>
    <submittedName>
        <fullName evidence="1">Uncharacterized protein</fullName>
    </submittedName>
</protein>
<proteinExistence type="predicted"/>
<evidence type="ECO:0000313" key="2">
    <source>
        <dbReference type="Proteomes" id="UP000762676"/>
    </source>
</evidence>
<dbReference type="Proteomes" id="UP000762676">
    <property type="component" value="Unassembled WGS sequence"/>
</dbReference>
<dbReference type="EMBL" id="BMAT01010806">
    <property type="protein sequence ID" value="GFR61104.1"/>
    <property type="molecule type" value="Genomic_DNA"/>
</dbReference>
<comment type="caution">
    <text evidence="1">The sequence shown here is derived from an EMBL/GenBank/DDBJ whole genome shotgun (WGS) entry which is preliminary data.</text>
</comment>
<reference evidence="1 2" key="1">
    <citation type="journal article" date="2021" name="Elife">
        <title>Chloroplast acquisition without the gene transfer in kleptoplastic sea slugs, Plakobranchus ocellatus.</title>
        <authorList>
            <person name="Maeda T."/>
            <person name="Takahashi S."/>
            <person name="Yoshida T."/>
            <person name="Shimamura S."/>
            <person name="Takaki Y."/>
            <person name="Nagai Y."/>
            <person name="Toyoda A."/>
            <person name="Suzuki Y."/>
            <person name="Arimoto A."/>
            <person name="Ishii H."/>
            <person name="Satoh N."/>
            <person name="Nishiyama T."/>
            <person name="Hasebe M."/>
            <person name="Maruyama T."/>
            <person name="Minagawa J."/>
            <person name="Obokata J."/>
            <person name="Shigenobu S."/>
        </authorList>
    </citation>
    <scope>NUCLEOTIDE SEQUENCE [LARGE SCALE GENOMIC DNA]</scope>
</reference>
<organism evidence="1 2">
    <name type="scientific">Elysia marginata</name>
    <dbReference type="NCBI Taxonomy" id="1093978"/>
    <lineage>
        <taxon>Eukaryota</taxon>
        <taxon>Metazoa</taxon>
        <taxon>Spiralia</taxon>
        <taxon>Lophotrochozoa</taxon>
        <taxon>Mollusca</taxon>
        <taxon>Gastropoda</taxon>
        <taxon>Heterobranchia</taxon>
        <taxon>Euthyneura</taxon>
        <taxon>Panpulmonata</taxon>
        <taxon>Sacoglossa</taxon>
        <taxon>Placobranchoidea</taxon>
        <taxon>Plakobranchidae</taxon>
        <taxon>Elysia</taxon>
    </lineage>
</organism>
<accession>A0AAV4EKH6</accession>
<dbReference type="AlphaFoldDB" id="A0AAV4EKH6"/>
<sequence>MVTIRKLKNSPLKEFKMLISEATLWRKVKRQGFTFKKICENRRVMREGADLQATRCLYLSEVLTLKTQGWNLVYLKKRGSSAFTSLTMGGCLLVAGP</sequence>
<keyword evidence="2" id="KW-1185">Reference proteome</keyword>